<dbReference type="PANTHER" id="PTHR42673:SF4">
    <property type="entry name" value="MALEYLACETOACETATE ISOMERASE"/>
    <property type="match status" value="1"/>
</dbReference>
<proteinExistence type="predicted"/>
<keyword evidence="2" id="KW-0808">Transferase</keyword>
<dbReference type="Proteomes" id="UP000249130">
    <property type="component" value="Unassembled WGS sequence"/>
</dbReference>
<accession>A0A327KM21</accession>
<evidence type="ECO:0000313" key="2">
    <source>
        <dbReference type="EMBL" id="RAI39044.1"/>
    </source>
</evidence>
<gene>
    <name evidence="2" type="ORF">CH341_26665</name>
</gene>
<dbReference type="GO" id="GO:0006559">
    <property type="term" value="P:L-phenylalanine catabolic process"/>
    <property type="evidence" value="ECO:0007669"/>
    <property type="project" value="TreeGrafter"/>
</dbReference>
<dbReference type="GO" id="GO:0004364">
    <property type="term" value="F:glutathione transferase activity"/>
    <property type="evidence" value="ECO:0007669"/>
    <property type="project" value="TreeGrafter"/>
</dbReference>
<dbReference type="EMBL" id="NPEX01000315">
    <property type="protein sequence ID" value="RAI39044.1"/>
    <property type="molecule type" value="Genomic_DNA"/>
</dbReference>
<name>A0A327KM21_9BRAD</name>
<evidence type="ECO:0000313" key="3">
    <source>
        <dbReference type="Proteomes" id="UP000249130"/>
    </source>
</evidence>
<dbReference type="Gene3D" id="3.40.30.10">
    <property type="entry name" value="Glutaredoxin"/>
    <property type="match status" value="1"/>
</dbReference>
<keyword evidence="3" id="KW-1185">Reference proteome</keyword>
<dbReference type="Gene3D" id="1.20.1050.10">
    <property type="match status" value="1"/>
</dbReference>
<organism evidence="2 3">
    <name type="scientific">Rhodoplanes roseus</name>
    <dbReference type="NCBI Taxonomy" id="29409"/>
    <lineage>
        <taxon>Bacteria</taxon>
        <taxon>Pseudomonadati</taxon>
        <taxon>Pseudomonadota</taxon>
        <taxon>Alphaproteobacteria</taxon>
        <taxon>Hyphomicrobiales</taxon>
        <taxon>Nitrobacteraceae</taxon>
        <taxon>Rhodoplanes</taxon>
    </lineage>
</organism>
<dbReference type="CDD" id="cd03194">
    <property type="entry name" value="GST_C_3"/>
    <property type="match status" value="1"/>
</dbReference>
<reference evidence="2 3" key="1">
    <citation type="submission" date="2017-07" db="EMBL/GenBank/DDBJ databases">
        <title>Draft Genome Sequences of Select Purple Nonsulfur Bacteria.</title>
        <authorList>
            <person name="Lasarre B."/>
            <person name="Mckinlay J.B."/>
        </authorList>
    </citation>
    <scope>NUCLEOTIDE SEQUENCE [LARGE SCALE GENOMIC DNA]</scope>
    <source>
        <strain evidence="2 3">DSM 5909</strain>
    </source>
</reference>
<dbReference type="GO" id="GO:0016034">
    <property type="term" value="F:maleylacetoacetate isomerase activity"/>
    <property type="evidence" value="ECO:0007669"/>
    <property type="project" value="TreeGrafter"/>
</dbReference>
<comment type="caution">
    <text evidence="2">The sequence shown here is derived from an EMBL/GenBank/DDBJ whole genome shotgun (WGS) entry which is preliminary data.</text>
</comment>
<dbReference type="GO" id="GO:0006749">
    <property type="term" value="P:glutathione metabolic process"/>
    <property type="evidence" value="ECO:0007669"/>
    <property type="project" value="TreeGrafter"/>
</dbReference>
<dbReference type="RefSeq" id="WP_111422025.1">
    <property type="nucleotide sequence ID" value="NZ_NPEX01000315.1"/>
</dbReference>
<sequence length="226" mass="24822">MSLHLVIGNKNYSSWSLRPWIAMRVAGIPFEETVVPLGDPGFKATVGPHSGTGKVPVLIDGDVRVWESLAIIEYLADKCPEAGLWPADRVARAHARTIATEMHAGFAALRTALPMNFSRQPARPVLSDEVKRDVSRIEAIWRDCRKRFGTGGPFLFGTFGAADAMYAPVVSRFQTYDVPVGAEAAAYMEAVAALPAWVSWRDAALRETWVYPNDEPDGPEVPRIDT</sequence>
<dbReference type="SFLD" id="SFLDS00019">
    <property type="entry name" value="Glutathione_Transferase_(cytos"/>
    <property type="match status" value="1"/>
</dbReference>
<protein>
    <submittedName>
        <fullName evidence="2">Glutathione S-transferase</fullName>
    </submittedName>
</protein>
<dbReference type="InterPro" id="IPR040079">
    <property type="entry name" value="Glutathione_S-Trfase"/>
</dbReference>
<dbReference type="PROSITE" id="PS50404">
    <property type="entry name" value="GST_NTER"/>
    <property type="match status" value="1"/>
</dbReference>
<dbReference type="SUPFAM" id="SSF52833">
    <property type="entry name" value="Thioredoxin-like"/>
    <property type="match status" value="1"/>
</dbReference>
<dbReference type="SUPFAM" id="SSF47616">
    <property type="entry name" value="GST C-terminal domain-like"/>
    <property type="match status" value="1"/>
</dbReference>
<evidence type="ECO:0000259" key="1">
    <source>
        <dbReference type="PROSITE" id="PS50404"/>
    </source>
</evidence>
<dbReference type="OrthoDB" id="9799538at2"/>
<dbReference type="InterPro" id="IPR036249">
    <property type="entry name" value="Thioredoxin-like_sf"/>
</dbReference>
<dbReference type="PANTHER" id="PTHR42673">
    <property type="entry name" value="MALEYLACETOACETATE ISOMERASE"/>
    <property type="match status" value="1"/>
</dbReference>
<dbReference type="AlphaFoldDB" id="A0A327KM21"/>
<dbReference type="FunFam" id="3.40.30.10:FF:000206">
    <property type="entry name" value="Probable glutathione S-transferase"/>
    <property type="match status" value="1"/>
</dbReference>
<feature type="domain" description="GST N-terminal" evidence="1">
    <location>
        <begin position="3"/>
        <end position="83"/>
    </location>
</feature>
<dbReference type="Pfam" id="PF13409">
    <property type="entry name" value="GST_N_2"/>
    <property type="match status" value="1"/>
</dbReference>
<dbReference type="CDD" id="cd03043">
    <property type="entry name" value="GST_N_1"/>
    <property type="match status" value="1"/>
</dbReference>
<dbReference type="InterPro" id="IPR036282">
    <property type="entry name" value="Glutathione-S-Trfase_C_sf"/>
</dbReference>
<dbReference type="InterPro" id="IPR004045">
    <property type="entry name" value="Glutathione_S-Trfase_N"/>
</dbReference>
<dbReference type="Pfam" id="PF13410">
    <property type="entry name" value="GST_C_2"/>
    <property type="match status" value="1"/>
</dbReference>